<dbReference type="InterPro" id="IPR018904">
    <property type="entry name" value="UPF0574"/>
</dbReference>
<evidence type="ECO:0000313" key="2">
    <source>
        <dbReference type="RefSeq" id="XP_033818171.1"/>
    </source>
</evidence>
<gene>
    <name evidence="2" type="primary">CYSRT1</name>
</gene>
<dbReference type="KEGG" id="gsh:117368546"/>
<dbReference type="InParanoid" id="A0A6P8SU81"/>
<dbReference type="OrthoDB" id="9037182at2759"/>
<dbReference type="CTD" id="375791"/>
<dbReference type="AlphaFoldDB" id="A0A6P8SU81"/>
<evidence type="ECO:0000313" key="1">
    <source>
        <dbReference type="Proteomes" id="UP000515159"/>
    </source>
</evidence>
<dbReference type="PANTHER" id="PTHR37879">
    <property type="entry name" value="CYSTEINE-RICH TAIL PROTEIN 1"/>
    <property type="match status" value="1"/>
</dbReference>
<dbReference type="Pfam" id="PF10631">
    <property type="entry name" value="DUF2477"/>
    <property type="match status" value="1"/>
</dbReference>
<dbReference type="Proteomes" id="UP000515159">
    <property type="component" value="Chromosome 10"/>
</dbReference>
<keyword evidence="1" id="KW-1185">Reference proteome</keyword>
<dbReference type="GeneID" id="117368546"/>
<accession>A0A6P8SU81</accession>
<dbReference type="PANTHER" id="PTHR37879:SF1">
    <property type="entry name" value="CYSTEINE-RICH TAIL PROTEIN 1"/>
    <property type="match status" value="1"/>
</dbReference>
<protein>
    <submittedName>
        <fullName evidence="2">Cysteine-rich tail protein 1</fullName>
    </submittedName>
</protein>
<organism evidence="1 2">
    <name type="scientific">Geotrypetes seraphini</name>
    <name type="common">Gaboon caecilian</name>
    <name type="synonym">Caecilia seraphini</name>
    <dbReference type="NCBI Taxonomy" id="260995"/>
    <lineage>
        <taxon>Eukaryota</taxon>
        <taxon>Metazoa</taxon>
        <taxon>Chordata</taxon>
        <taxon>Craniata</taxon>
        <taxon>Vertebrata</taxon>
        <taxon>Euteleostomi</taxon>
        <taxon>Amphibia</taxon>
        <taxon>Gymnophiona</taxon>
        <taxon>Geotrypetes</taxon>
    </lineage>
</organism>
<reference evidence="2" key="1">
    <citation type="submission" date="2025-08" db="UniProtKB">
        <authorList>
            <consortium name="RefSeq"/>
        </authorList>
    </citation>
    <scope>IDENTIFICATION</scope>
</reference>
<proteinExistence type="predicted"/>
<dbReference type="RefSeq" id="XP_033818171.1">
    <property type="nucleotide sequence ID" value="XM_033962280.1"/>
</dbReference>
<sequence>MDKSIGIENPYGHVTIPRAQLNSSFVRRHLGEDLSDTVISNPAAVPSVPSYSPWVMERYISGQSASTWEGDKISTQESWSRPYNPYGNQNIPNGGHPESMYTVDLAHRNKDLKDMENDAACCCCKCCPCCCQKCCCVIS</sequence>
<name>A0A6P8SU81_GEOSA</name>